<dbReference type="PANTHER" id="PTHR43394">
    <property type="entry name" value="ATP-DEPENDENT PERMEASE MDL1, MITOCHONDRIAL"/>
    <property type="match status" value="1"/>
</dbReference>
<dbReference type="CDD" id="cd03249">
    <property type="entry name" value="ABC_MTABC3_MDL1_MDL2"/>
    <property type="match status" value="1"/>
</dbReference>
<evidence type="ECO:0000256" key="10">
    <source>
        <dbReference type="ARBA" id="ARBA00023136"/>
    </source>
</evidence>
<dbReference type="GO" id="GO:0016887">
    <property type="term" value="F:ATP hydrolysis activity"/>
    <property type="evidence" value="ECO:0007669"/>
    <property type="project" value="InterPro"/>
</dbReference>
<keyword evidence="3" id="KW-0813">Transport</keyword>
<dbReference type="GO" id="GO:0012505">
    <property type="term" value="C:endomembrane system"/>
    <property type="evidence" value="ECO:0007669"/>
    <property type="project" value="UniProtKB-SubCell"/>
</dbReference>
<comment type="caution">
    <text evidence="17">The sequence shown here is derived from an EMBL/GenBank/DDBJ whole genome shotgun (WGS) entry which is preliminary data.</text>
</comment>
<feature type="region of interest" description="Disordered" evidence="13">
    <location>
        <begin position="737"/>
        <end position="788"/>
    </location>
</feature>
<feature type="domain" description="ABC transmembrane type-1" evidence="16">
    <location>
        <begin position="186"/>
        <end position="466"/>
    </location>
</feature>
<evidence type="ECO:0000259" key="15">
    <source>
        <dbReference type="PROSITE" id="PS50893"/>
    </source>
</evidence>
<feature type="transmembrane region" description="Helical" evidence="14">
    <location>
        <begin position="401"/>
        <end position="426"/>
    </location>
</feature>
<name>A0A8S1F949_9PELO</name>
<dbReference type="SUPFAM" id="SSF52540">
    <property type="entry name" value="P-loop containing nucleoside triphosphate hydrolases"/>
    <property type="match status" value="1"/>
</dbReference>
<evidence type="ECO:0000256" key="9">
    <source>
        <dbReference type="ARBA" id="ARBA00022989"/>
    </source>
</evidence>
<feature type="domain" description="ABC transporter" evidence="15">
    <location>
        <begin position="499"/>
        <end position="734"/>
    </location>
</feature>
<dbReference type="InterPro" id="IPR013305">
    <property type="entry name" value="ABC_Tap-like"/>
</dbReference>
<feature type="transmembrane region" description="Helical" evidence="14">
    <location>
        <begin position="12"/>
        <end position="36"/>
    </location>
</feature>
<evidence type="ECO:0000256" key="12">
    <source>
        <dbReference type="ARBA" id="ARBA00048240"/>
    </source>
</evidence>
<comment type="subcellular location">
    <subcellularLocation>
        <location evidence="1">Endomembrane system</location>
        <topology evidence="1">Multi-pass membrane protein</topology>
    </subcellularLocation>
</comment>
<dbReference type="Pfam" id="PF00005">
    <property type="entry name" value="ABC_tran"/>
    <property type="match status" value="1"/>
</dbReference>
<feature type="transmembrane region" description="Helical" evidence="14">
    <location>
        <begin position="323"/>
        <end position="345"/>
    </location>
</feature>
<organism evidence="17 18">
    <name type="scientific">Caenorhabditis bovis</name>
    <dbReference type="NCBI Taxonomy" id="2654633"/>
    <lineage>
        <taxon>Eukaryota</taxon>
        <taxon>Metazoa</taxon>
        <taxon>Ecdysozoa</taxon>
        <taxon>Nematoda</taxon>
        <taxon>Chromadorea</taxon>
        <taxon>Rhabditida</taxon>
        <taxon>Rhabditina</taxon>
        <taxon>Rhabditomorpha</taxon>
        <taxon>Rhabditoidea</taxon>
        <taxon>Rhabditidae</taxon>
        <taxon>Peloderinae</taxon>
        <taxon>Caenorhabditis</taxon>
    </lineage>
</organism>
<feature type="compositionally biased region" description="Low complexity" evidence="13">
    <location>
        <begin position="772"/>
        <end position="788"/>
    </location>
</feature>
<dbReference type="SMART" id="SM00382">
    <property type="entry name" value="AAA"/>
    <property type="match status" value="1"/>
</dbReference>
<dbReference type="GO" id="GO:0015433">
    <property type="term" value="F:ABC-type peptide antigen transporter activity"/>
    <property type="evidence" value="ECO:0007669"/>
    <property type="project" value="UniProtKB-EC"/>
</dbReference>
<feature type="transmembrane region" description="Helical" evidence="14">
    <location>
        <begin position="220"/>
        <end position="240"/>
    </location>
</feature>
<evidence type="ECO:0000256" key="11">
    <source>
        <dbReference type="ARBA" id="ARBA00034522"/>
    </source>
</evidence>
<dbReference type="PROSITE" id="PS00211">
    <property type="entry name" value="ABC_TRANSPORTER_1"/>
    <property type="match status" value="1"/>
</dbReference>
<keyword evidence="7" id="KW-0571">Peptide transport</keyword>
<evidence type="ECO:0000256" key="14">
    <source>
        <dbReference type="SAM" id="Phobius"/>
    </source>
</evidence>
<dbReference type="InterPro" id="IPR027417">
    <property type="entry name" value="P-loop_NTPase"/>
</dbReference>
<dbReference type="SUPFAM" id="SSF90123">
    <property type="entry name" value="ABC transporter transmembrane region"/>
    <property type="match status" value="1"/>
</dbReference>
<dbReference type="FunFam" id="1.20.1560.10:FF:000216">
    <property type="entry name" value="HAlF transporter (PGP related)"/>
    <property type="match status" value="1"/>
</dbReference>
<dbReference type="PROSITE" id="PS50893">
    <property type="entry name" value="ABC_TRANSPORTER_2"/>
    <property type="match status" value="1"/>
</dbReference>
<dbReference type="Gene3D" id="1.20.1560.10">
    <property type="entry name" value="ABC transporter type 1, transmembrane domain"/>
    <property type="match status" value="1"/>
</dbReference>
<dbReference type="Proteomes" id="UP000494206">
    <property type="component" value="Unassembled WGS sequence"/>
</dbReference>
<gene>
    <name evidence="17" type="ORF">CBOVIS_LOCUS10054</name>
</gene>
<dbReference type="Pfam" id="PF00664">
    <property type="entry name" value="ABC_membrane"/>
    <property type="match status" value="1"/>
</dbReference>
<keyword evidence="18" id="KW-1185">Reference proteome</keyword>
<evidence type="ECO:0000256" key="2">
    <source>
        <dbReference type="ARBA" id="ARBA00006493"/>
    </source>
</evidence>
<dbReference type="InterPro" id="IPR017871">
    <property type="entry name" value="ABC_transporter-like_CS"/>
</dbReference>
<keyword evidence="5" id="KW-0547">Nucleotide-binding</keyword>
<keyword evidence="7" id="KW-0653">Protein transport</keyword>
<protein>
    <recommendedName>
        <fullName evidence="11">ABC-type antigen peptide transporter</fullName>
        <ecNumber evidence="11">7.4.2.14</ecNumber>
    </recommendedName>
</protein>
<keyword evidence="4 14" id="KW-0812">Transmembrane</keyword>
<evidence type="ECO:0000256" key="8">
    <source>
        <dbReference type="ARBA" id="ARBA00022967"/>
    </source>
</evidence>
<dbReference type="PROSITE" id="PS50929">
    <property type="entry name" value="ABC_TM1F"/>
    <property type="match status" value="1"/>
</dbReference>
<dbReference type="EMBL" id="CADEPM010000007">
    <property type="protein sequence ID" value="CAB3408253.1"/>
    <property type="molecule type" value="Genomic_DNA"/>
</dbReference>
<dbReference type="PIRSF" id="PIRSF002773">
    <property type="entry name" value="ABC_prm/ATPase_B"/>
    <property type="match status" value="1"/>
</dbReference>
<keyword evidence="10 14" id="KW-0472">Membrane</keyword>
<evidence type="ECO:0000256" key="3">
    <source>
        <dbReference type="ARBA" id="ARBA00022448"/>
    </source>
</evidence>
<dbReference type="InterPro" id="IPR039421">
    <property type="entry name" value="Type_1_exporter"/>
</dbReference>
<evidence type="ECO:0000256" key="6">
    <source>
        <dbReference type="ARBA" id="ARBA00022840"/>
    </source>
</evidence>
<comment type="similarity">
    <text evidence="2">Belongs to the ABC transporter superfamily. ABCB family. MHC peptide exporter (TC 3.A.1.209) subfamily.</text>
</comment>
<keyword evidence="8" id="KW-1278">Translocase</keyword>
<evidence type="ECO:0000259" key="16">
    <source>
        <dbReference type="PROSITE" id="PS50929"/>
    </source>
</evidence>
<keyword evidence="9 14" id="KW-1133">Transmembrane helix</keyword>
<dbReference type="GO" id="GO:0005524">
    <property type="term" value="F:ATP binding"/>
    <property type="evidence" value="ECO:0007669"/>
    <property type="project" value="UniProtKB-KW"/>
</dbReference>
<comment type="catalytic activity">
    <reaction evidence="12">
        <text>a peptide antigen(in) + ATP + H2O = a peptide antigen(out) + ADP + phosphate + H(+)</text>
        <dbReference type="Rhea" id="RHEA:65972"/>
        <dbReference type="Rhea" id="RHEA-COMP:16941"/>
        <dbReference type="ChEBI" id="CHEBI:15377"/>
        <dbReference type="ChEBI" id="CHEBI:15378"/>
        <dbReference type="ChEBI" id="CHEBI:30616"/>
        <dbReference type="ChEBI" id="CHEBI:43474"/>
        <dbReference type="ChEBI" id="CHEBI:166823"/>
        <dbReference type="ChEBI" id="CHEBI:456216"/>
        <dbReference type="EC" id="7.4.2.14"/>
    </reaction>
    <physiologicalReaction direction="left-to-right" evidence="12">
        <dbReference type="Rhea" id="RHEA:65973"/>
    </physiologicalReaction>
</comment>
<dbReference type="CDD" id="cd18572">
    <property type="entry name" value="ABC_6TM_TAP"/>
    <property type="match status" value="1"/>
</dbReference>
<feature type="transmembrane region" description="Helical" evidence="14">
    <location>
        <begin position="180"/>
        <end position="200"/>
    </location>
</feature>
<dbReference type="InterPro" id="IPR036640">
    <property type="entry name" value="ABC1_TM_sf"/>
</dbReference>
<dbReference type="GO" id="GO:0016020">
    <property type="term" value="C:membrane"/>
    <property type="evidence" value="ECO:0007669"/>
    <property type="project" value="InterPro"/>
</dbReference>
<dbReference type="OrthoDB" id="6500128at2759"/>
<accession>A0A8S1F949</accession>
<dbReference type="InterPro" id="IPR003439">
    <property type="entry name" value="ABC_transporter-like_ATP-bd"/>
</dbReference>
<evidence type="ECO:0000256" key="4">
    <source>
        <dbReference type="ARBA" id="ARBA00022692"/>
    </source>
</evidence>
<reference evidence="17 18" key="1">
    <citation type="submission" date="2020-04" db="EMBL/GenBank/DDBJ databases">
        <authorList>
            <person name="Laetsch R D."/>
            <person name="Stevens L."/>
            <person name="Kumar S."/>
            <person name="Blaxter L. M."/>
        </authorList>
    </citation>
    <scope>NUCLEOTIDE SEQUENCE [LARGE SCALE GENOMIC DNA]</scope>
</reference>
<dbReference type="PANTHER" id="PTHR43394:SF19">
    <property type="entry name" value="ABC TRANSPORTER B FAMILY"/>
    <property type="match status" value="1"/>
</dbReference>
<dbReference type="GO" id="GO:0015421">
    <property type="term" value="F:ABC-type oligopeptide transporter activity"/>
    <property type="evidence" value="ECO:0007669"/>
    <property type="project" value="TreeGrafter"/>
</dbReference>
<dbReference type="Gene3D" id="3.40.50.300">
    <property type="entry name" value="P-loop containing nucleotide triphosphate hydrolases"/>
    <property type="match status" value="1"/>
</dbReference>
<dbReference type="NCBIfam" id="TIGR00958">
    <property type="entry name" value="3a01208"/>
    <property type="match status" value="1"/>
</dbReference>
<evidence type="ECO:0000256" key="1">
    <source>
        <dbReference type="ARBA" id="ARBA00004127"/>
    </source>
</evidence>
<feature type="transmembrane region" description="Helical" evidence="14">
    <location>
        <begin position="118"/>
        <end position="138"/>
    </location>
</feature>
<keyword evidence="6" id="KW-0067">ATP-binding</keyword>
<evidence type="ECO:0000313" key="17">
    <source>
        <dbReference type="EMBL" id="CAB3408253.1"/>
    </source>
</evidence>
<sequence>MSSPVVSRLAWGLIFTSIDVIFCLIFACMHNGSFAISNFTSQFSNFSVFSSTIDLFLLQFIRFGLWMVPTGIHVANKADTLVMWKEPIFCSALLICAASPTKLLLLTENLKPDEFLSFGDTAFLIWNFVAAIMLNVSWSRFFSRTPSSYIILDEDGEFDVLPKQTFELIFRLLQYCKREWLWHISGFSWLFIYSVTRIFVPYYTGQVIATVVATKSYPALANAVYIMTFISLVSAVAAGFRGGSFEYAYARIQRSIRFDLFTGLVKQDVAFYDAHKTGEITSRLAADCQTMSDTVALNVNVFLRNTVMLFGSMGFMMKLSWRLSLVTFILVPIIFVASKIFGTYYDMLSEKTQDAVASSNDVAEEVLSTMRTVRSFACENVECDRFYDKLTDTLNVTRTKAIAYVGFLWVSDLFQSFIIVAVLWYGGHLVLTNKLKADLLVSFLLYQMQLGDNLRQMGEVWTGLMQSVGASRKVFEYIDREPQIQHRGEYMPENVVGRIEFRNVHFSYPTRSDQPILKDLSFTVEPGETVALVGPSGSGKSSCISLLENFYIPNAGQVLVDGVPLEDYEHHYIHRKIALVGQEPVLFARSVMENVRYGVDVPDTEVVRACEMANAHGFIMQTTQKYETNVGEKGTQMSGGQKQRIAIARALVREPAILLLDEATSALDTESEHVVQEAIYKNLDGKSVILIAHRLSTVEKADKIVVISKGRVEQIGTHEQLLAQKEGTYAKLVQRQMMGDQKPKKKKQHPSDQPRPTRSMNVGGPSQGNAMSLLSTSFSQSASSVTSR</sequence>
<evidence type="ECO:0000256" key="5">
    <source>
        <dbReference type="ARBA" id="ARBA00022741"/>
    </source>
</evidence>
<evidence type="ECO:0000313" key="18">
    <source>
        <dbReference type="Proteomes" id="UP000494206"/>
    </source>
</evidence>
<dbReference type="AlphaFoldDB" id="A0A8S1F949"/>
<dbReference type="FunFam" id="3.40.50.300:FF:000140">
    <property type="entry name" value="Lipid A export ATP-binding/permease protein MsbA"/>
    <property type="match status" value="1"/>
</dbReference>
<dbReference type="EC" id="7.4.2.14" evidence="11"/>
<dbReference type="InterPro" id="IPR003593">
    <property type="entry name" value="AAA+_ATPase"/>
</dbReference>
<evidence type="ECO:0000256" key="7">
    <source>
        <dbReference type="ARBA" id="ARBA00022856"/>
    </source>
</evidence>
<feature type="transmembrane region" description="Helical" evidence="14">
    <location>
        <begin position="87"/>
        <end position="106"/>
    </location>
</feature>
<dbReference type="InterPro" id="IPR011527">
    <property type="entry name" value="ABC1_TM_dom"/>
</dbReference>
<proteinExistence type="inferred from homology"/>
<evidence type="ECO:0000256" key="13">
    <source>
        <dbReference type="SAM" id="MobiDB-lite"/>
    </source>
</evidence>